<evidence type="ECO:0000256" key="1">
    <source>
        <dbReference type="ARBA" id="ARBA00006484"/>
    </source>
</evidence>
<evidence type="ECO:0000256" key="2">
    <source>
        <dbReference type="ARBA" id="ARBA00022857"/>
    </source>
</evidence>
<dbReference type="AlphaFoldDB" id="A0A8H6XT02"/>
<dbReference type="InterPro" id="IPR036291">
    <property type="entry name" value="NAD(P)-bd_dom_sf"/>
</dbReference>
<dbReference type="OrthoDB" id="294295at2759"/>
<dbReference type="PRINTS" id="PR00081">
    <property type="entry name" value="GDHRDH"/>
</dbReference>
<sequence length="327" mass="33975">MAHPHFLLNTRILTIGGFSGLAFGVASAALSSGSKSHITLLDTDGLPLDFPFNTGNDIQDKYHDSDLHLHSPLSMAHPNFLLNTRTLIIGGSSGIGFAVASAALSSGSKAHITSVTAEKLSTKITQLQALYPAAHVSGSTADLADTDTLEANLQSVLDAAVKDTGGPLDHIVYTAHEGMSNAAKSNAKLVEITATKALSTFTARLLGPLLIGKLVAANPGRYLKPAASSSPHTHLGNLRPPPTSGSLHLWRVAPELAPIRVNVIIPGAVRTELLDEISGGNPDMFTKGTLTKEVGSAEGAAEAYLFSMRSALATGQGFIIDNGTMMA</sequence>
<evidence type="ECO:0000313" key="5">
    <source>
        <dbReference type="Proteomes" id="UP000620124"/>
    </source>
</evidence>
<organism evidence="4 5">
    <name type="scientific">Mycena venus</name>
    <dbReference type="NCBI Taxonomy" id="2733690"/>
    <lineage>
        <taxon>Eukaryota</taxon>
        <taxon>Fungi</taxon>
        <taxon>Dikarya</taxon>
        <taxon>Basidiomycota</taxon>
        <taxon>Agaricomycotina</taxon>
        <taxon>Agaricomycetes</taxon>
        <taxon>Agaricomycetidae</taxon>
        <taxon>Agaricales</taxon>
        <taxon>Marasmiineae</taxon>
        <taxon>Mycenaceae</taxon>
        <taxon>Mycena</taxon>
    </lineage>
</organism>
<evidence type="ECO:0000313" key="4">
    <source>
        <dbReference type="EMBL" id="KAF7345770.1"/>
    </source>
</evidence>
<dbReference type="CDD" id="cd05233">
    <property type="entry name" value="SDR_c"/>
    <property type="match status" value="1"/>
</dbReference>
<comment type="similarity">
    <text evidence="1">Belongs to the short-chain dehydrogenases/reductases (SDR) family.</text>
</comment>
<dbReference type="GO" id="GO:0016491">
    <property type="term" value="F:oxidoreductase activity"/>
    <property type="evidence" value="ECO:0007669"/>
    <property type="project" value="UniProtKB-KW"/>
</dbReference>
<name>A0A8H6XT02_9AGAR</name>
<keyword evidence="2" id="KW-0521">NADP</keyword>
<protein>
    <submittedName>
        <fullName evidence="4">NAD(P)-binding protein</fullName>
    </submittedName>
</protein>
<dbReference type="InterPro" id="IPR057571">
    <property type="entry name" value="SDR_PhqE-like"/>
</dbReference>
<evidence type="ECO:0000256" key="3">
    <source>
        <dbReference type="ARBA" id="ARBA00023002"/>
    </source>
</evidence>
<reference evidence="4" key="1">
    <citation type="submission" date="2020-05" db="EMBL/GenBank/DDBJ databases">
        <title>Mycena genomes resolve the evolution of fungal bioluminescence.</title>
        <authorList>
            <person name="Tsai I.J."/>
        </authorList>
    </citation>
    <scope>NUCLEOTIDE SEQUENCE</scope>
    <source>
        <strain evidence="4">CCC161011</strain>
    </source>
</reference>
<keyword evidence="5" id="KW-1185">Reference proteome</keyword>
<dbReference type="InterPro" id="IPR002347">
    <property type="entry name" value="SDR_fam"/>
</dbReference>
<keyword evidence="3" id="KW-0560">Oxidoreductase</keyword>
<accession>A0A8H6XT02</accession>
<dbReference type="PANTHER" id="PTHR43477">
    <property type="entry name" value="DIHYDROANTICAPSIN 7-DEHYDROGENASE"/>
    <property type="match status" value="1"/>
</dbReference>
<dbReference type="Pfam" id="PF23441">
    <property type="entry name" value="SDR"/>
    <property type="match status" value="1"/>
</dbReference>
<dbReference type="InterPro" id="IPR051122">
    <property type="entry name" value="SDR_DHRS6-like"/>
</dbReference>
<gene>
    <name evidence="4" type="ORF">MVEN_01597600</name>
</gene>
<dbReference type="Gene3D" id="3.40.50.720">
    <property type="entry name" value="NAD(P)-binding Rossmann-like Domain"/>
    <property type="match status" value="1"/>
</dbReference>
<proteinExistence type="inferred from homology"/>
<dbReference type="PANTHER" id="PTHR43477:SF1">
    <property type="entry name" value="DIHYDROANTICAPSIN 7-DEHYDROGENASE"/>
    <property type="match status" value="1"/>
</dbReference>
<comment type="caution">
    <text evidence="4">The sequence shown here is derived from an EMBL/GenBank/DDBJ whole genome shotgun (WGS) entry which is preliminary data.</text>
</comment>
<dbReference type="EMBL" id="JACAZI010000013">
    <property type="protein sequence ID" value="KAF7345770.1"/>
    <property type="molecule type" value="Genomic_DNA"/>
</dbReference>
<dbReference type="SUPFAM" id="SSF51735">
    <property type="entry name" value="NAD(P)-binding Rossmann-fold domains"/>
    <property type="match status" value="1"/>
</dbReference>
<dbReference type="Proteomes" id="UP000620124">
    <property type="component" value="Unassembled WGS sequence"/>
</dbReference>